<protein>
    <submittedName>
        <fullName evidence="1">Uncharacterized protein</fullName>
    </submittedName>
</protein>
<gene>
    <name evidence="1" type="ORF">MKS88_001727</name>
</gene>
<name>A0ACB9YES4_PLABR</name>
<reference evidence="1" key="1">
    <citation type="submission" date="2022-06" db="EMBL/GenBank/DDBJ databases">
        <title>The First Complete Genome of the Simian Malaria Parasite Plasmodium brasilianum.</title>
        <authorList>
            <person name="Bajic M."/>
            <person name="Ravishankar S."/>
        </authorList>
    </citation>
    <scope>NUCLEOTIDE SEQUENCE</scope>
    <source>
        <strain evidence="1">Bolivian I</strain>
    </source>
</reference>
<dbReference type="Proteomes" id="UP001056978">
    <property type="component" value="Chromosome 6"/>
</dbReference>
<accession>A0ACB9YES4</accession>
<comment type="caution">
    <text evidence="1">The sequence shown here is derived from an EMBL/GenBank/DDBJ whole genome shotgun (WGS) entry which is preliminary data.</text>
</comment>
<organism evidence="1 2">
    <name type="scientific">Plasmodium brasilianum</name>
    <dbReference type="NCBI Taxonomy" id="5824"/>
    <lineage>
        <taxon>Eukaryota</taxon>
        <taxon>Sar</taxon>
        <taxon>Alveolata</taxon>
        <taxon>Apicomplexa</taxon>
        <taxon>Aconoidasida</taxon>
        <taxon>Haemosporida</taxon>
        <taxon>Plasmodiidae</taxon>
        <taxon>Plasmodium</taxon>
        <taxon>Plasmodium (Plasmodium)</taxon>
    </lineage>
</organism>
<evidence type="ECO:0000313" key="2">
    <source>
        <dbReference type="Proteomes" id="UP001056978"/>
    </source>
</evidence>
<keyword evidence="2" id="KW-1185">Reference proteome</keyword>
<sequence length="420" mass="50141">MDGGRNKIFFIKTLAAFTYLIWPCIYKYEFTTFCKSIDNKISKNKSLNGRASRLLFEKIKAHDEQVYTILKDKILDINRDANNFKGQLKKIKTDNNILHKPYKKYTHDNNYKERRRERNFDINLLQEPYKKYTHDNIFDEHIRERNTDNDILNDSYNKYTHNDSFQKSYNSINAFDIFKQIYDKVRYSHNFKKLCKRLNIYDKIKKTWNIYKFLLNSEEPNIEPQFHRKDKKLDNSSKIDDHNDIDKDETAGTLKNYNDVDERFLKLNKQMIIAIKFFNSYIKPVLKFILKYIKKYDRMYEKAVIKVFTKYHITRSDNEGIILKKIKSHLMVVYPIISYSLYTIVLHLLDYDSFTVGSTGAMLADHPICFTKHVADAMFLYAFEALNLTISELVHKSRTCNFINKLTTGSQVIQKLNIMF</sequence>
<evidence type="ECO:0000313" key="1">
    <source>
        <dbReference type="EMBL" id="KAI4839824.1"/>
    </source>
</evidence>
<proteinExistence type="predicted"/>
<dbReference type="EMBL" id="CM043774">
    <property type="protein sequence ID" value="KAI4839824.1"/>
    <property type="molecule type" value="Genomic_DNA"/>
</dbReference>